<gene>
    <name evidence="2" type="ORF">C453_02329</name>
</gene>
<evidence type="ECO:0000313" key="2">
    <source>
        <dbReference type="EMBL" id="ELZ87150.1"/>
    </source>
</evidence>
<keyword evidence="1" id="KW-0472">Membrane</keyword>
<evidence type="ECO:0000256" key="1">
    <source>
        <dbReference type="SAM" id="Phobius"/>
    </source>
</evidence>
<proteinExistence type="predicted"/>
<reference evidence="2 3" key="1">
    <citation type="journal article" date="2014" name="PLoS Genet.">
        <title>Phylogenetically driven sequencing of extremely halophilic archaea reveals strategies for static and dynamic osmo-response.</title>
        <authorList>
            <person name="Becker E.A."/>
            <person name="Seitzer P.M."/>
            <person name="Tritt A."/>
            <person name="Larsen D."/>
            <person name="Krusor M."/>
            <person name="Yao A.I."/>
            <person name="Wu D."/>
            <person name="Madern D."/>
            <person name="Eisen J.A."/>
            <person name="Darling A.E."/>
            <person name="Facciotti M.T."/>
        </authorList>
    </citation>
    <scope>NUCLEOTIDE SEQUENCE [LARGE SCALE GENOMIC DNA]</scope>
    <source>
        <strain evidence="2 3">ATCC BAA-1513</strain>
    </source>
</reference>
<sequence length="39" mass="4342">MVRTASRRVARHLEQRLLSVVAAATAVILVVLFYYPVAT</sequence>
<dbReference type="STRING" id="1230453.C453_02329"/>
<accession>M0HRD8</accession>
<keyword evidence="1" id="KW-1133">Transmembrane helix</keyword>
<organism evidence="2 3">
    <name type="scientific">Haloferax elongans ATCC BAA-1513</name>
    <dbReference type="NCBI Taxonomy" id="1230453"/>
    <lineage>
        <taxon>Archaea</taxon>
        <taxon>Methanobacteriati</taxon>
        <taxon>Methanobacteriota</taxon>
        <taxon>Stenosarchaea group</taxon>
        <taxon>Halobacteria</taxon>
        <taxon>Halobacteriales</taxon>
        <taxon>Haloferacaceae</taxon>
        <taxon>Haloferax</taxon>
    </lineage>
</organism>
<keyword evidence="1" id="KW-0812">Transmembrane</keyword>
<name>M0HRD8_HALEO</name>
<feature type="transmembrane region" description="Helical" evidence="1">
    <location>
        <begin position="17"/>
        <end position="37"/>
    </location>
</feature>
<dbReference type="EMBL" id="AOLK01000011">
    <property type="protein sequence ID" value="ELZ87150.1"/>
    <property type="molecule type" value="Genomic_DNA"/>
</dbReference>
<evidence type="ECO:0000313" key="3">
    <source>
        <dbReference type="Proteomes" id="UP000011612"/>
    </source>
</evidence>
<comment type="caution">
    <text evidence="2">The sequence shown here is derived from an EMBL/GenBank/DDBJ whole genome shotgun (WGS) entry which is preliminary data.</text>
</comment>
<feature type="non-terminal residue" evidence="2">
    <location>
        <position position="39"/>
    </location>
</feature>
<protein>
    <submittedName>
        <fullName evidence="2">Thiamine ABC transporter permease</fullName>
    </submittedName>
</protein>
<keyword evidence="3" id="KW-1185">Reference proteome</keyword>
<dbReference type="AlphaFoldDB" id="M0HRD8"/>
<dbReference type="Proteomes" id="UP000011612">
    <property type="component" value="Unassembled WGS sequence"/>
</dbReference>